<evidence type="ECO:0000313" key="1">
    <source>
        <dbReference type="EMBL" id="ASY64467.1"/>
    </source>
</evidence>
<reference evidence="1 2" key="1">
    <citation type="submission" date="2017-08" db="EMBL/GenBank/DDBJ databases">
        <title>Multipartite genome sequences of Sinorhizobium species nodulating soybeans.</title>
        <authorList>
            <person name="Tian C.F."/>
        </authorList>
    </citation>
    <scope>NUCLEOTIDE SEQUENCE [LARGE SCALE GENOMIC DNA]</scope>
    <source>
        <strain evidence="1 2">CCBAU 05684</strain>
    </source>
</reference>
<dbReference type="OrthoDB" id="7773997at2"/>
<gene>
    <name evidence="1" type="ORF">SJ05684_c30430</name>
</gene>
<dbReference type="Proteomes" id="UP000217211">
    <property type="component" value="Chromosome"/>
</dbReference>
<dbReference type="eggNOG" id="ENOG50301P6">
    <property type="taxonomic scope" value="Bacteria"/>
</dbReference>
<accession>A0A249PFI5</accession>
<evidence type="ECO:0000313" key="2">
    <source>
        <dbReference type="Proteomes" id="UP000217211"/>
    </source>
</evidence>
<name>A0A249PFI5_9HYPH</name>
<sequence length="79" mass="9197">MKARIIQIVDGQWFTHEVDAENLIPFMEIRGYAFTRLNDNQHQREELRGQPKFAGINGPMWDGDAIRYECPEAYAQLSV</sequence>
<dbReference type="STRING" id="716928.GCA_000261485_01435"/>
<proteinExistence type="predicted"/>
<dbReference type="EMBL" id="CP023067">
    <property type="protein sequence ID" value="ASY64467.1"/>
    <property type="molecule type" value="Genomic_DNA"/>
</dbReference>
<dbReference type="RefSeq" id="WP_034853207.1">
    <property type="nucleotide sequence ID" value="NZ_AJQT01000026.1"/>
</dbReference>
<protein>
    <submittedName>
        <fullName evidence="1">Uncharacterized protein</fullName>
    </submittedName>
</protein>
<keyword evidence="2" id="KW-1185">Reference proteome</keyword>
<organism evidence="1 2">
    <name type="scientific">Sinorhizobium sojae CCBAU 05684</name>
    <dbReference type="NCBI Taxonomy" id="716928"/>
    <lineage>
        <taxon>Bacteria</taxon>
        <taxon>Pseudomonadati</taxon>
        <taxon>Pseudomonadota</taxon>
        <taxon>Alphaproteobacteria</taxon>
        <taxon>Hyphomicrobiales</taxon>
        <taxon>Rhizobiaceae</taxon>
        <taxon>Sinorhizobium/Ensifer group</taxon>
        <taxon>Sinorhizobium</taxon>
    </lineage>
</organism>
<dbReference type="KEGG" id="esj:SJ05684_c30430"/>
<dbReference type="AlphaFoldDB" id="A0A249PFI5"/>